<keyword evidence="3" id="KW-1185">Reference proteome</keyword>
<keyword evidence="1" id="KW-1133">Transmembrane helix</keyword>
<evidence type="ECO:0000313" key="2">
    <source>
        <dbReference type="EMBL" id="GAA3642667.1"/>
    </source>
</evidence>
<sequence>MVTEPPTAVRRGIPRPRVALAAGGLAASAAVVAAMLQAPWPVLTLIGITAIAVAVLATLVAVRRDSRVVAPLAVALVALVNPVVLTAVSDHVVARVGVVSFTLDRGFVLWGVYPGIAGWDPPADPPLVDIGGIARTSQDAVRDVVDATSSAFGWAWRVGDQPSGARAIVNGWGGVSAFWRIDSPTWISDDAGDLGRRAVLTDAVAGAAERLDLPFEADVDGDVDTGDGVRAWSDDLGGTLFLQIAGARATVWYTGGPFLATTVEDFEERLEPFEGLLPPATIEEPDLP</sequence>
<keyword evidence="1" id="KW-0472">Membrane</keyword>
<feature type="transmembrane region" description="Helical" evidence="1">
    <location>
        <begin position="42"/>
        <end position="62"/>
    </location>
</feature>
<reference evidence="3" key="1">
    <citation type="journal article" date="2019" name="Int. J. Syst. Evol. Microbiol.">
        <title>The Global Catalogue of Microorganisms (GCM) 10K type strain sequencing project: providing services to taxonomists for standard genome sequencing and annotation.</title>
        <authorList>
            <consortium name="The Broad Institute Genomics Platform"/>
            <consortium name="The Broad Institute Genome Sequencing Center for Infectious Disease"/>
            <person name="Wu L."/>
            <person name="Ma J."/>
        </authorList>
    </citation>
    <scope>NUCLEOTIDE SEQUENCE [LARGE SCALE GENOMIC DNA]</scope>
    <source>
        <strain evidence="3">JCM 16544</strain>
    </source>
</reference>
<evidence type="ECO:0000256" key="1">
    <source>
        <dbReference type="SAM" id="Phobius"/>
    </source>
</evidence>
<protein>
    <submittedName>
        <fullName evidence="2">Uncharacterized protein</fullName>
    </submittedName>
</protein>
<name>A0ABP7AWZ2_9MICO</name>
<comment type="caution">
    <text evidence="2">The sequence shown here is derived from an EMBL/GenBank/DDBJ whole genome shotgun (WGS) entry which is preliminary data.</text>
</comment>
<organism evidence="2 3">
    <name type="scientific">Microbacterium awajiense</name>
    <dbReference type="NCBI Taxonomy" id="415214"/>
    <lineage>
        <taxon>Bacteria</taxon>
        <taxon>Bacillati</taxon>
        <taxon>Actinomycetota</taxon>
        <taxon>Actinomycetes</taxon>
        <taxon>Micrococcales</taxon>
        <taxon>Microbacteriaceae</taxon>
        <taxon>Microbacterium</taxon>
    </lineage>
</organism>
<dbReference type="Proteomes" id="UP001501697">
    <property type="component" value="Unassembled WGS sequence"/>
</dbReference>
<feature type="transmembrane region" description="Helical" evidence="1">
    <location>
        <begin position="18"/>
        <end position="36"/>
    </location>
</feature>
<evidence type="ECO:0000313" key="3">
    <source>
        <dbReference type="Proteomes" id="UP001501697"/>
    </source>
</evidence>
<dbReference type="EMBL" id="BAAAYU010000005">
    <property type="protein sequence ID" value="GAA3642667.1"/>
    <property type="molecule type" value="Genomic_DNA"/>
</dbReference>
<gene>
    <name evidence="2" type="ORF">GCM10022200_28160</name>
</gene>
<accession>A0ABP7AWZ2</accession>
<keyword evidence="1" id="KW-0812">Transmembrane</keyword>
<feature type="transmembrane region" description="Helical" evidence="1">
    <location>
        <begin position="69"/>
        <end position="88"/>
    </location>
</feature>
<proteinExistence type="predicted"/>